<dbReference type="Gene3D" id="3.40.630.30">
    <property type="match status" value="1"/>
</dbReference>
<proteinExistence type="predicted"/>
<reference evidence="2 3" key="1">
    <citation type="submission" date="2019-07" db="EMBL/GenBank/DDBJ databases">
        <title>Whole genome shotgun sequence of Brevifollis gellanilyticus NBRC 108608.</title>
        <authorList>
            <person name="Hosoyama A."/>
            <person name="Uohara A."/>
            <person name="Ohji S."/>
            <person name="Ichikawa N."/>
        </authorList>
    </citation>
    <scope>NUCLEOTIDE SEQUENCE [LARGE SCALE GENOMIC DNA]</scope>
    <source>
        <strain evidence="2 3">NBRC 108608</strain>
    </source>
</reference>
<evidence type="ECO:0000259" key="1">
    <source>
        <dbReference type="PROSITE" id="PS51186"/>
    </source>
</evidence>
<dbReference type="Proteomes" id="UP000321577">
    <property type="component" value="Unassembled WGS sequence"/>
</dbReference>
<evidence type="ECO:0000313" key="2">
    <source>
        <dbReference type="EMBL" id="GEP43739.1"/>
    </source>
</evidence>
<dbReference type="RefSeq" id="WP_146851312.1">
    <property type="nucleotide sequence ID" value="NZ_BKAG01000020.1"/>
</dbReference>
<dbReference type="Pfam" id="PF00583">
    <property type="entry name" value="Acetyltransf_1"/>
    <property type="match status" value="1"/>
</dbReference>
<dbReference type="CDD" id="cd04301">
    <property type="entry name" value="NAT_SF"/>
    <property type="match status" value="1"/>
</dbReference>
<accession>A0A512MAI1</accession>
<evidence type="ECO:0000313" key="3">
    <source>
        <dbReference type="Proteomes" id="UP000321577"/>
    </source>
</evidence>
<keyword evidence="2" id="KW-0808">Transferase</keyword>
<dbReference type="SUPFAM" id="SSF55729">
    <property type="entry name" value="Acyl-CoA N-acyltransferases (Nat)"/>
    <property type="match status" value="1"/>
</dbReference>
<feature type="domain" description="N-acetyltransferase" evidence="1">
    <location>
        <begin position="5"/>
        <end position="153"/>
    </location>
</feature>
<organism evidence="2 3">
    <name type="scientific">Brevifollis gellanilyticus</name>
    <dbReference type="NCBI Taxonomy" id="748831"/>
    <lineage>
        <taxon>Bacteria</taxon>
        <taxon>Pseudomonadati</taxon>
        <taxon>Verrucomicrobiota</taxon>
        <taxon>Verrucomicrobiia</taxon>
        <taxon>Verrucomicrobiales</taxon>
        <taxon>Verrucomicrobiaceae</taxon>
    </lineage>
</organism>
<gene>
    <name evidence="2" type="ORF">BGE01nite_30300</name>
</gene>
<keyword evidence="3" id="KW-1185">Reference proteome</keyword>
<dbReference type="GO" id="GO:0016747">
    <property type="term" value="F:acyltransferase activity, transferring groups other than amino-acyl groups"/>
    <property type="evidence" value="ECO:0007669"/>
    <property type="project" value="InterPro"/>
</dbReference>
<dbReference type="AlphaFoldDB" id="A0A512MAI1"/>
<dbReference type="PROSITE" id="PS51186">
    <property type="entry name" value="GNAT"/>
    <property type="match status" value="1"/>
</dbReference>
<sequence>MSSSTDSPPASGTVFKACVEPHQGGKDVDWLYAQMAQFNAKASGGLDHKPLAVFLRDENGLPHGGLLGWTLWSWLHIDTLWVSDSLRGRGFGQKLLFAAEKAARIRGCTLAEVDTFNFQARAFYEKCGYTIFGTLPGIGKGRFERFYLQKELQT</sequence>
<name>A0A512MAI1_9BACT</name>
<dbReference type="InterPro" id="IPR016181">
    <property type="entry name" value="Acyl_CoA_acyltransferase"/>
</dbReference>
<dbReference type="OrthoDB" id="9787920at2"/>
<dbReference type="EMBL" id="BKAG01000020">
    <property type="protein sequence ID" value="GEP43739.1"/>
    <property type="molecule type" value="Genomic_DNA"/>
</dbReference>
<dbReference type="InterPro" id="IPR000182">
    <property type="entry name" value="GNAT_dom"/>
</dbReference>
<protein>
    <submittedName>
        <fullName evidence="2">N-acetyltransferase</fullName>
    </submittedName>
</protein>
<comment type="caution">
    <text evidence="2">The sequence shown here is derived from an EMBL/GenBank/DDBJ whole genome shotgun (WGS) entry which is preliminary data.</text>
</comment>